<organism evidence="3 4">
    <name type="scientific">Caldovatus sediminis</name>
    <dbReference type="NCBI Taxonomy" id="2041189"/>
    <lineage>
        <taxon>Bacteria</taxon>
        <taxon>Pseudomonadati</taxon>
        <taxon>Pseudomonadota</taxon>
        <taxon>Alphaproteobacteria</taxon>
        <taxon>Acetobacterales</taxon>
        <taxon>Roseomonadaceae</taxon>
        <taxon>Caldovatus</taxon>
    </lineage>
</organism>
<dbReference type="Proteomes" id="UP000597507">
    <property type="component" value="Unassembled WGS sequence"/>
</dbReference>
<comment type="caution">
    <text evidence="3">The sequence shown here is derived from an EMBL/GenBank/DDBJ whole genome shotgun (WGS) entry which is preliminary data.</text>
</comment>
<keyword evidence="4" id="KW-1185">Reference proteome</keyword>
<dbReference type="InterPro" id="IPR035089">
    <property type="entry name" value="Phage_sheath_subtilisin"/>
</dbReference>
<dbReference type="InterPro" id="IPR007067">
    <property type="entry name" value="Tail_sheath"/>
</dbReference>
<accession>A0A8J3EBZ6</accession>
<name>A0A8J3EBZ6_9PROT</name>
<reference evidence="3 4" key="1">
    <citation type="journal article" date="2014" name="Int. J. Syst. Evol. Microbiol.">
        <title>Complete genome sequence of Corynebacterium casei LMG S-19264T (=DSM 44701T), isolated from a smear-ripened cheese.</title>
        <authorList>
            <consortium name="US DOE Joint Genome Institute (JGI-PGF)"/>
            <person name="Walter F."/>
            <person name="Albersmeier A."/>
            <person name="Kalinowski J."/>
            <person name="Ruckert C."/>
        </authorList>
    </citation>
    <scope>NUCLEOTIDE SEQUENCE [LARGE SCALE GENOMIC DNA]</scope>
    <source>
        <strain evidence="3 4">CGMCC 1.16330</strain>
    </source>
</reference>
<feature type="domain" description="Tail sheath protein subtilisin-like" evidence="2">
    <location>
        <begin position="209"/>
        <end position="369"/>
    </location>
</feature>
<gene>
    <name evidence="3" type="ORF">GCM10010964_18680</name>
</gene>
<dbReference type="AlphaFoldDB" id="A0A8J3EBZ6"/>
<dbReference type="EMBL" id="BMKS01000004">
    <property type="protein sequence ID" value="GGG31008.1"/>
    <property type="molecule type" value="Genomic_DNA"/>
</dbReference>
<comment type="similarity">
    <text evidence="1">Belongs to the myoviridae tail sheath protein family.</text>
</comment>
<sequence>MSETIALSFEEIPYDWRVPGTYVEVRPSYTNLGVLGFPARALLIGQQLAAGTATPATPYRITRLDQAKRLFGAGSVAAAMAEAFLAANTTSDLTMIGLADPGDGVAASGSLTLSGTPGASGVLALYIAGRRVPVTVAAGAALNDIAAAIRAAIAADPDLPVTASGTLATVTLTAKHAGAVGNQIDVRLNRLPGEATPPGLAVAITPLSGGAGAPDVGAALAAIAAEWYTDIAVAWTDSANLLALTSELAARYAAMGRLDAHAYAGLAGSFGQLAAAGAALNSPHLTLIGARASPSPPWAWAAALCGVATFHLANDPARQLRSLALPGIAAPAQADRFTPTEQDLLLRDGISTFDVARDGAVRLSRVITTYQTSPLAVEDTAWLDVMVPKTLSRIRYDWSGYVSLTYARHKLADDGSPAAEHAEAVVTPRQMHGAWAARCKLYERQGWIEDAERTVAESVFQRSASDRNRLEARQKVRVIGNLMVLAAMLQFEA</sequence>
<evidence type="ECO:0000313" key="4">
    <source>
        <dbReference type="Proteomes" id="UP000597507"/>
    </source>
</evidence>
<dbReference type="PIRSF" id="PIRSF007349">
    <property type="entry name" value="Tsp_L"/>
    <property type="match status" value="1"/>
</dbReference>
<protein>
    <submittedName>
        <fullName evidence="3">Tail protein</fullName>
    </submittedName>
</protein>
<evidence type="ECO:0000259" key="2">
    <source>
        <dbReference type="Pfam" id="PF04984"/>
    </source>
</evidence>
<dbReference type="RefSeq" id="WP_188899733.1">
    <property type="nucleotide sequence ID" value="NZ_BMKS01000004.1"/>
</dbReference>
<dbReference type="Pfam" id="PF04984">
    <property type="entry name" value="Phage_sheath_1"/>
    <property type="match status" value="1"/>
</dbReference>
<evidence type="ECO:0000313" key="3">
    <source>
        <dbReference type="EMBL" id="GGG31008.1"/>
    </source>
</evidence>
<proteinExistence type="inferred from homology"/>
<evidence type="ECO:0000256" key="1">
    <source>
        <dbReference type="ARBA" id="ARBA00008005"/>
    </source>
</evidence>